<name>A0A1V9YZU1_ACHHY</name>
<dbReference type="InterPro" id="IPR044926">
    <property type="entry name" value="RGS_subdomain_2"/>
</dbReference>
<dbReference type="SUPFAM" id="SSF48097">
    <property type="entry name" value="Regulator of G-protein signaling, RGS"/>
    <property type="match status" value="1"/>
</dbReference>
<dbReference type="CDD" id="cd07440">
    <property type="entry name" value="RGS"/>
    <property type="match status" value="1"/>
</dbReference>
<sequence length="681" mass="75999">MGGTCTRLSFSQRQELWGSSLLSPLFVEDDLESLGELSVAHTVLPGFPIISSRCKIALLYEGKITALVPQLGSVSFRISASSKFNGVHMFAKGNLTVSRFFKDQHHDSNAASQFTIDTEEMLISMNSLPSSHEYLLRFCMTKTSGNEVVIKSYRATAIQVLERCKLLVLEKPSTSMASNVYYLVNNVLNSDSLTLLRSVSFFSDIADEKLLRLADLSTISVLGPGCIVFRENDDEGSEMFITLAGALEVSSVQGGTPIVLATLHAGSCFGEMALMTRVPRAATVKVLDHTMLLSIERDFFLQFLNDNPEVQAKLRNLLQERFMKKALSSNIVPFFQAIEFDRLMELSHQFIVEDTIAAGDVILTPETYGTKFCIIICGSVEAIDTVGDSVMTSVLLPGTYFGTFANFTHGPSAVHHTVVAKTATVLFSCTLETSNHIVGSSPVVLAEIYIRWLRDNVTLKHIMAHPKARDFFLSFCRAEFSEENALFLIDLDTYAGRLMRLSAMDGRRYMGIQALEARREMAQFLCATYIAETAPKQVNIDHNMREAIMEQGNTLGTKGREEEMETELTMFEAARNEITRLVTKDSFPRFKKTKFFADMLAAFPPYAHARHTTLADAVTQFKEKIVLSPRDKAVDEAALYGRFEKIVDTVNLHKNRRSTLMGENQPIARVRRSMSRVLADR</sequence>
<dbReference type="PROSITE" id="PS50132">
    <property type="entry name" value="RGS"/>
    <property type="match status" value="1"/>
</dbReference>
<dbReference type="CDD" id="cd00038">
    <property type="entry name" value="CAP_ED"/>
    <property type="match status" value="2"/>
</dbReference>
<evidence type="ECO:0000259" key="1">
    <source>
        <dbReference type="PROSITE" id="PS50042"/>
    </source>
</evidence>
<dbReference type="Gene3D" id="2.60.120.10">
    <property type="entry name" value="Jelly Rolls"/>
    <property type="match status" value="2"/>
</dbReference>
<reference evidence="3 4" key="1">
    <citation type="journal article" date="2014" name="Genome Biol. Evol.">
        <title>The secreted proteins of Achlya hypogyna and Thraustotheca clavata identify the ancestral oomycete secretome and reveal gene acquisitions by horizontal gene transfer.</title>
        <authorList>
            <person name="Misner I."/>
            <person name="Blouin N."/>
            <person name="Leonard G."/>
            <person name="Richards T.A."/>
            <person name="Lane C.E."/>
        </authorList>
    </citation>
    <scope>NUCLEOTIDE SEQUENCE [LARGE SCALE GENOMIC DNA]</scope>
    <source>
        <strain evidence="3 4">ATCC 48635</strain>
    </source>
</reference>
<dbReference type="InterPro" id="IPR018488">
    <property type="entry name" value="cNMP-bd_CS"/>
</dbReference>
<comment type="caution">
    <text evidence="3">The sequence shown here is derived from an EMBL/GenBank/DDBJ whole genome shotgun (WGS) entry which is preliminary data.</text>
</comment>
<proteinExistence type="predicted"/>
<accession>A0A1V9YZU1</accession>
<dbReference type="Pfam" id="PF00027">
    <property type="entry name" value="cNMP_binding"/>
    <property type="match status" value="2"/>
</dbReference>
<feature type="domain" description="RGS" evidence="2">
    <location>
        <begin position="458"/>
        <end position="600"/>
    </location>
</feature>
<organism evidence="3 4">
    <name type="scientific">Achlya hypogyna</name>
    <name type="common">Oomycete</name>
    <name type="synonym">Protoachlya hypogyna</name>
    <dbReference type="NCBI Taxonomy" id="1202772"/>
    <lineage>
        <taxon>Eukaryota</taxon>
        <taxon>Sar</taxon>
        <taxon>Stramenopiles</taxon>
        <taxon>Oomycota</taxon>
        <taxon>Saprolegniomycetes</taxon>
        <taxon>Saprolegniales</taxon>
        <taxon>Achlyaceae</taxon>
        <taxon>Achlya</taxon>
    </lineage>
</organism>
<dbReference type="AlphaFoldDB" id="A0A1V9YZU1"/>
<dbReference type="PROSITE" id="PS50042">
    <property type="entry name" value="CNMP_BINDING_3"/>
    <property type="match status" value="2"/>
</dbReference>
<dbReference type="STRING" id="1202772.A0A1V9YZU1"/>
<dbReference type="SMART" id="SM00100">
    <property type="entry name" value="cNMP"/>
    <property type="match status" value="2"/>
</dbReference>
<dbReference type="InterPro" id="IPR014710">
    <property type="entry name" value="RmlC-like_jellyroll"/>
</dbReference>
<dbReference type="PANTHER" id="PTHR10845:SF192">
    <property type="entry name" value="DOUBLE HIT, ISOFORM B"/>
    <property type="match status" value="1"/>
</dbReference>
<feature type="domain" description="Cyclic nucleotide-binding" evidence="1">
    <location>
        <begin position="334"/>
        <end position="455"/>
    </location>
</feature>
<feature type="domain" description="Cyclic nucleotide-binding" evidence="1">
    <location>
        <begin position="201"/>
        <end position="321"/>
    </location>
</feature>
<protein>
    <recommendedName>
        <fullName evidence="5">Cyclic nucleotide-binding domain-containing protein</fullName>
    </recommendedName>
</protein>
<dbReference type="InterPro" id="IPR036305">
    <property type="entry name" value="RGS_sf"/>
</dbReference>
<evidence type="ECO:0000259" key="2">
    <source>
        <dbReference type="PROSITE" id="PS50132"/>
    </source>
</evidence>
<keyword evidence="4" id="KW-1185">Reference proteome</keyword>
<dbReference type="Pfam" id="PF00615">
    <property type="entry name" value="RGS"/>
    <property type="match status" value="1"/>
</dbReference>
<dbReference type="Gene3D" id="1.10.167.10">
    <property type="entry name" value="Regulator of G-protein Signalling 4, domain 2"/>
    <property type="match status" value="1"/>
</dbReference>
<evidence type="ECO:0000313" key="4">
    <source>
        <dbReference type="Proteomes" id="UP000243579"/>
    </source>
</evidence>
<evidence type="ECO:0000313" key="3">
    <source>
        <dbReference type="EMBL" id="OQR91193.1"/>
    </source>
</evidence>
<gene>
    <name evidence="3" type="ORF">ACHHYP_04912</name>
</gene>
<dbReference type="PANTHER" id="PTHR10845">
    <property type="entry name" value="REGULATOR OF G PROTEIN SIGNALING"/>
    <property type="match status" value="1"/>
</dbReference>
<evidence type="ECO:0008006" key="5">
    <source>
        <dbReference type="Google" id="ProtNLM"/>
    </source>
</evidence>
<dbReference type="InterPro" id="IPR018490">
    <property type="entry name" value="cNMP-bd_dom_sf"/>
</dbReference>
<dbReference type="OrthoDB" id="196547at2759"/>
<dbReference type="InterPro" id="IPR000595">
    <property type="entry name" value="cNMP-bd_dom"/>
</dbReference>
<dbReference type="SUPFAM" id="SSF51206">
    <property type="entry name" value="cAMP-binding domain-like"/>
    <property type="match status" value="2"/>
</dbReference>
<dbReference type="Proteomes" id="UP000243579">
    <property type="component" value="Unassembled WGS sequence"/>
</dbReference>
<dbReference type="PROSITE" id="PS00889">
    <property type="entry name" value="CNMP_BINDING_2"/>
    <property type="match status" value="1"/>
</dbReference>
<dbReference type="EMBL" id="JNBR01000551">
    <property type="protein sequence ID" value="OQR91193.1"/>
    <property type="molecule type" value="Genomic_DNA"/>
</dbReference>
<dbReference type="SMART" id="SM00315">
    <property type="entry name" value="RGS"/>
    <property type="match status" value="1"/>
</dbReference>
<dbReference type="InterPro" id="IPR016137">
    <property type="entry name" value="RGS"/>
</dbReference>